<dbReference type="SUPFAM" id="SSF117070">
    <property type="entry name" value="LEA14-like"/>
    <property type="match status" value="1"/>
</dbReference>
<gene>
    <name evidence="3" type="ORF">E5K04_10690</name>
</gene>
<name>A0A4T0UR75_9NEIS</name>
<dbReference type="InterPro" id="IPR004864">
    <property type="entry name" value="LEA_2"/>
</dbReference>
<dbReference type="RefSeq" id="WP_136553865.1">
    <property type="nucleotide sequence ID" value="NZ_STGJ01000011.1"/>
</dbReference>
<dbReference type="OrthoDB" id="5421820at2"/>
<keyword evidence="4" id="KW-1185">Reference proteome</keyword>
<feature type="chain" id="PRO_5020874556" description="Water stress and hypersensitive response domain-containing protein" evidence="1">
    <location>
        <begin position="24"/>
        <end position="148"/>
    </location>
</feature>
<evidence type="ECO:0000313" key="3">
    <source>
        <dbReference type="EMBL" id="TIC81379.1"/>
    </source>
</evidence>
<feature type="domain" description="Water stress and hypersensitive response" evidence="2">
    <location>
        <begin position="27"/>
        <end position="145"/>
    </location>
</feature>
<evidence type="ECO:0000259" key="2">
    <source>
        <dbReference type="SMART" id="SM00769"/>
    </source>
</evidence>
<comment type="caution">
    <text evidence="3">The sequence shown here is derived from an EMBL/GenBank/DDBJ whole genome shotgun (WGS) entry which is preliminary data.</text>
</comment>
<reference evidence="3 4" key="1">
    <citation type="submission" date="2019-04" db="EMBL/GenBank/DDBJ databases">
        <title>Crenobacter sp. nov.</title>
        <authorList>
            <person name="Shi S."/>
        </authorList>
    </citation>
    <scope>NUCLEOTIDE SEQUENCE [LARGE SCALE GENOMIC DNA]</scope>
    <source>
        <strain evidence="3 4">GY 70310</strain>
    </source>
</reference>
<proteinExistence type="predicted"/>
<dbReference type="Pfam" id="PF03168">
    <property type="entry name" value="LEA_2"/>
    <property type="match status" value="1"/>
</dbReference>
<dbReference type="PROSITE" id="PS51257">
    <property type="entry name" value="PROKAR_LIPOPROTEIN"/>
    <property type="match status" value="1"/>
</dbReference>
<dbReference type="SMART" id="SM00769">
    <property type="entry name" value="WHy"/>
    <property type="match status" value="1"/>
</dbReference>
<organism evidence="3 4">
    <name type="scientific">Crenobacter intestini</name>
    <dbReference type="NCBI Taxonomy" id="2563443"/>
    <lineage>
        <taxon>Bacteria</taxon>
        <taxon>Pseudomonadati</taxon>
        <taxon>Pseudomonadota</taxon>
        <taxon>Betaproteobacteria</taxon>
        <taxon>Neisseriales</taxon>
        <taxon>Neisseriaceae</taxon>
        <taxon>Crenobacter</taxon>
    </lineage>
</organism>
<keyword evidence="1" id="KW-0732">Signal</keyword>
<dbReference type="EMBL" id="STGJ01000011">
    <property type="protein sequence ID" value="TIC81379.1"/>
    <property type="molecule type" value="Genomic_DNA"/>
</dbReference>
<sequence>MFKRLFAALLVVTLAACSTLGLKKPEVSLSDIKPAGKSTLFEQNFDVALRVSNPNAFALSGRGMNFTLFVNGDKLADGASNQAFEVPAGGSAVVTLRMRTSLADWLRQAGSLLSSGGGVDYRLQGRINDVNGLADLPIDRSGRWSLTR</sequence>
<feature type="signal peptide" evidence="1">
    <location>
        <begin position="1"/>
        <end position="23"/>
    </location>
</feature>
<dbReference type="Gene3D" id="2.60.40.1820">
    <property type="match status" value="1"/>
</dbReference>
<dbReference type="Proteomes" id="UP000308891">
    <property type="component" value="Unassembled WGS sequence"/>
</dbReference>
<protein>
    <recommendedName>
        <fullName evidence="2">Water stress and hypersensitive response domain-containing protein</fullName>
    </recommendedName>
</protein>
<accession>A0A4T0UR75</accession>
<dbReference type="GO" id="GO:0009269">
    <property type="term" value="P:response to desiccation"/>
    <property type="evidence" value="ECO:0007669"/>
    <property type="project" value="InterPro"/>
</dbReference>
<dbReference type="InterPro" id="IPR013990">
    <property type="entry name" value="WHy-dom"/>
</dbReference>
<evidence type="ECO:0000313" key="4">
    <source>
        <dbReference type="Proteomes" id="UP000308891"/>
    </source>
</evidence>
<evidence type="ECO:0000256" key="1">
    <source>
        <dbReference type="SAM" id="SignalP"/>
    </source>
</evidence>
<dbReference type="AlphaFoldDB" id="A0A4T0UR75"/>